<comment type="caution">
    <text evidence="1">The sequence shown here is derived from an EMBL/GenBank/DDBJ whole genome shotgun (WGS) entry which is preliminary data.</text>
</comment>
<sequence>MLQFRGFMIFDLKRSIFFFEMRRDIELDFKWFTLQKEIRKKFIDQDVLEDKVLEMYSGYGKVRGKFDDFQKRFLILIAQNSVEDIYLAELLNEIFAILIVQEHYNKFFKEELEFQGFFEVEKKIQEKEYYLNQNSYSKHVIPSLFQQIQQYKELSSSNDLDQLLDEQQQSDSFSQKQIIYKGFTIFDTFRQCFYMLIKRGFANDNLWKMQRMQIQQFLLQRSKNPLQHFFLNSEMGQFLFEYDIQAKNYFILITNSSSAQHPQCQLLQKLKALVQRIPNYQKLYKPELENNLKQQLLGVIEAEERIYYQIYCPNWIEKEKKINRKIIKQRGLTEMSFKNDGIMCFDEFSLTDYLSQRDKFVPDFL</sequence>
<dbReference type="EMBL" id="CAJJDO010000003">
    <property type="protein sequence ID" value="CAD8134040.1"/>
    <property type="molecule type" value="Genomic_DNA"/>
</dbReference>
<proteinExistence type="predicted"/>
<keyword evidence="2" id="KW-1185">Reference proteome</keyword>
<protein>
    <submittedName>
        <fullName evidence="1">Uncharacterized protein</fullName>
    </submittedName>
</protein>
<evidence type="ECO:0000313" key="1">
    <source>
        <dbReference type="EMBL" id="CAD8134040.1"/>
    </source>
</evidence>
<organism evidence="1 2">
    <name type="scientific">Paramecium pentaurelia</name>
    <dbReference type="NCBI Taxonomy" id="43138"/>
    <lineage>
        <taxon>Eukaryota</taxon>
        <taxon>Sar</taxon>
        <taxon>Alveolata</taxon>
        <taxon>Ciliophora</taxon>
        <taxon>Intramacronucleata</taxon>
        <taxon>Oligohymenophorea</taxon>
        <taxon>Peniculida</taxon>
        <taxon>Parameciidae</taxon>
        <taxon>Paramecium</taxon>
    </lineage>
</organism>
<dbReference type="OrthoDB" id="301729at2759"/>
<dbReference type="AlphaFoldDB" id="A0A8S1S431"/>
<accession>A0A8S1S431</accession>
<gene>
    <name evidence="1" type="ORF">PPENT_87.1.T0030103</name>
</gene>
<evidence type="ECO:0000313" key="2">
    <source>
        <dbReference type="Proteomes" id="UP000689195"/>
    </source>
</evidence>
<name>A0A8S1S431_9CILI</name>
<reference evidence="1" key="1">
    <citation type="submission" date="2021-01" db="EMBL/GenBank/DDBJ databases">
        <authorList>
            <consortium name="Genoscope - CEA"/>
            <person name="William W."/>
        </authorList>
    </citation>
    <scope>NUCLEOTIDE SEQUENCE</scope>
</reference>
<dbReference type="Proteomes" id="UP000689195">
    <property type="component" value="Unassembled WGS sequence"/>
</dbReference>